<evidence type="ECO:0000256" key="3">
    <source>
        <dbReference type="ARBA" id="ARBA00022729"/>
    </source>
</evidence>
<evidence type="ECO:0000313" key="6">
    <source>
        <dbReference type="EMBL" id="KAH9329663.1"/>
    </source>
</evidence>
<sequence length="176" mass="18218">MAPKARLATYKACWMSGCYDSDIIYVFDTALEDGVDVISLSVGGVFVPYYLDSIAMGAFGAGEGGVSLYSGKALGSDLVLLIYAGDISIGNGRDSYSSSLCMERSLDPKMVKRKIVMCDRGSNPRVTKGAEVRRAGGVGMILANSESDGEGLVADAHVLPASVVGVFGTVGALCPG</sequence>
<dbReference type="AlphaFoldDB" id="A0AA38GVF0"/>
<protein>
    <recommendedName>
        <fullName evidence="5">PA domain-containing protein</fullName>
    </recommendedName>
</protein>
<keyword evidence="2" id="KW-0645">Protease</keyword>
<dbReference type="OMA" id="ANCHVLP"/>
<comment type="caution">
    <text evidence="6">The sequence shown here is derived from an EMBL/GenBank/DDBJ whole genome shotgun (WGS) entry which is preliminary data.</text>
</comment>
<dbReference type="CDD" id="cd02120">
    <property type="entry name" value="PA_subtilisin_like"/>
    <property type="match status" value="1"/>
</dbReference>
<dbReference type="Gene3D" id="3.40.50.200">
    <property type="entry name" value="Peptidase S8/S53 domain"/>
    <property type="match status" value="1"/>
</dbReference>
<proteinExistence type="inferred from homology"/>
<organism evidence="6 7">
    <name type="scientific">Taxus chinensis</name>
    <name type="common">Chinese yew</name>
    <name type="synonym">Taxus wallichiana var. chinensis</name>
    <dbReference type="NCBI Taxonomy" id="29808"/>
    <lineage>
        <taxon>Eukaryota</taxon>
        <taxon>Viridiplantae</taxon>
        <taxon>Streptophyta</taxon>
        <taxon>Embryophyta</taxon>
        <taxon>Tracheophyta</taxon>
        <taxon>Spermatophyta</taxon>
        <taxon>Pinopsida</taxon>
        <taxon>Pinidae</taxon>
        <taxon>Conifers II</taxon>
        <taxon>Cupressales</taxon>
        <taxon>Taxaceae</taxon>
        <taxon>Taxus</taxon>
    </lineage>
</organism>
<dbReference type="Proteomes" id="UP000824469">
    <property type="component" value="Unassembled WGS sequence"/>
</dbReference>
<dbReference type="PANTHER" id="PTHR10795">
    <property type="entry name" value="PROPROTEIN CONVERTASE SUBTILISIN/KEXIN"/>
    <property type="match status" value="1"/>
</dbReference>
<feature type="domain" description="PA" evidence="5">
    <location>
        <begin position="109"/>
        <end position="164"/>
    </location>
</feature>
<keyword evidence="4" id="KW-0378">Hydrolase</keyword>
<dbReference type="Pfam" id="PF02225">
    <property type="entry name" value="PA"/>
    <property type="match status" value="1"/>
</dbReference>
<evidence type="ECO:0000256" key="2">
    <source>
        <dbReference type="ARBA" id="ARBA00022670"/>
    </source>
</evidence>
<dbReference type="GO" id="GO:0006508">
    <property type="term" value="P:proteolysis"/>
    <property type="evidence" value="ECO:0007669"/>
    <property type="project" value="UniProtKB-KW"/>
</dbReference>
<evidence type="ECO:0000259" key="5">
    <source>
        <dbReference type="Pfam" id="PF02225"/>
    </source>
</evidence>
<dbReference type="InterPro" id="IPR003137">
    <property type="entry name" value="PA_domain"/>
</dbReference>
<dbReference type="FunFam" id="3.50.30.30:FF:000005">
    <property type="entry name" value="subtilisin-like protease SBT1.5"/>
    <property type="match status" value="1"/>
</dbReference>
<dbReference type="SUPFAM" id="SSF52743">
    <property type="entry name" value="Subtilisin-like"/>
    <property type="match status" value="1"/>
</dbReference>
<keyword evidence="4" id="KW-0720">Serine protease</keyword>
<keyword evidence="3" id="KW-0732">Signal</keyword>
<keyword evidence="7" id="KW-1185">Reference proteome</keyword>
<dbReference type="GO" id="GO:0004252">
    <property type="term" value="F:serine-type endopeptidase activity"/>
    <property type="evidence" value="ECO:0007669"/>
    <property type="project" value="InterPro"/>
</dbReference>
<dbReference type="InterPro" id="IPR045051">
    <property type="entry name" value="SBT"/>
</dbReference>
<comment type="similarity">
    <text evidence="1">Belongs to the peptidase S8 family.</text>
</comment>
<evidence type="ECO:0000256" key="1">
    <source>
        <dbReference type="ARBA" id="ARBA00011073"/>
    </source>
</evidence>
<dbReference type="InterPro" id="IPR036852">
    <property type="entry name" value="Peptidase_S8/S53_dom_sf"/>
</dbReference>
<dbReference type="EMBL" id="JAHRHJ020000001">
    <property type="protein sequence ID" value="KAH9329663.1"/>
    <property type="molecule type" value="Genomic_DNA"/>
</dbReference>
<name>A0AA38GVF0_TAXCH</name>
<evidence type="ECO:0000256" key="4">
    <source>
        <dbReference type="ARBA" id="ARBA00022825"/>
    </source>
</evidence>
<dbReference type="Gene3D" id="3.50.30.30">
    <property type="match status" value="1"/>
</dbReference>
<evidence type="ECO:0000313" key="7">
    <source>
        <dbReference type="Proteomes" id="UP000824469"/>
    </source>
</evidence>
<accession>A0AA38GVF0</accession>
<reference evidence="6 7" key="1">
    <citation type="journal article" date="2021" name="Nat. Plants">
        <title>The Taxus genome provides insights into paclitaxel biosynthesis.</title>
        <authorList>
            <person name="Xiong X."/>
            <person name="Gou J."/>
            <person name="Liao Q."/>
            <person name="Li Y."/>
            <person name="Zhou Q."/>
            <person name="Bi G."/>
            <person name="Li C."/>
            <person name="Du R."/>
            <person name="Wang X."/>
            <person name="Sun T."/>
            <person name="Guo L."/>
            <person name="Liang H."/>
            <person name="Lu P."/>
            <person name="Wu Y."/>
            <person name="Zhang Z."/>
            <person name="Ro D.K."/>
            <person name="Shang Y."/>
            <person name="Huang S."/>
            <person name="Yan J."/>
        </authorList>
    </citation>
    <scope>NUCLEOTIDE SEQUENCE [LARGE SCALE GENOMIC DNA]</scope>
    <source>
        <strain evidence="6">Ta-2019</strain>
    </source>
</reference>
<gene>
    <name evidence="6" type="ORF">KI387_001771</name>
</gene>